<feature type="region of interest" description="Disordered" evidence="1">
    <location>
        <begin position="211"/>
        <end position="427"/>
    </location>
</feature>
<evidence type="ECO:0000313" key="2">
    <source>
        <dbReference type="EMBL" id="KAK9918780.1"/>
    </source>
</evidence>
<feature type="compositionally biased region" description="Low complexity" evidence="1">
    <location>
        <begin position="223"/>
        <end position="233"/>
    </location>
</feature>
<evidence type="ECO:0000313" key="3">
    <source>
        <dbReference type="Proteomes" id="UP001491310"/>
    </source>
</evidence>
<evidence type="ECO:0000256" key="1">
    <source>
        <dbReference type="SAM" id="MobiDB-lite"/>
    </source>
</evidence>
<accession>A0ABR2Z493</accession>
<evidence type="ECO:0008006" key="4">
    <source>
        <dbReference type="Google" id="ProtNLM"/>
    </source>
</evidence>
<sequence length="427" mass="45552">MASPRDQGSVQGGSVASVEGMAAVPLAVTGPSTFDKYFMPPHLAPPPGYLSIRRAVLSLPHAPGCEGSKHRKKVEMGDWQGIPHLRNPTAQDDRHMALRSGPVYVVVHGVPERFKHVLENVAKTVHGYEYVRMYRLCDTYLAIYVFARNIAADEAYHKFIQYINACSAPMNWIPHKISLIDRPNQLHPVQRTRQLKELIAAANRASENVCAAEAPSTAENGLPAAGPAAFAEADPPDEDGTPPPPPPLDHPADSPLLLGGMAPSQQLPPWAASTNWADGMAEPSDAPPWATGTIDAECLPPHLLPEAARTKLKAEPGLPPPPANPPSSAGPSAPVPGIMESKGLGPSSATAERTIGAEAQPGTAQHLPGEAQQPASRRQQERLSRSATEQPQVRVQDSARHPSHRHPSQDAQESLSGAGLQRQVHGS</sequence>
<keyword evidence="3" id="KW-1185">Reference proteome</keyword>
<feature type="compositionally biased region" description="Polar residues" evidence="1">
    <location>
        <begin position="263"/>
        <end position="276"/>
    </location>
</feature>
<feature type="compositionally biased region" description="Low complexity" evidence="1">
    <location>
        <begin position="326"/>
        <end position="337"/>
    </location>
</feature>
<protein>
    <recommendedName>
        <fullName evidence="4">RRM domain-containing protein</fullName>
    </recommendedName>
</protein>
<dbReference type="Proteomes" id="UP001491310">
    <property type="component" value="Unassembled WGS sequence"/>
</dbReference>
<reference evidence="2 3" key="1">
    <citation type="journal article" date="2024" name="Nat. Commun.">
        <title>Phylogenomics reveals the evolutionary origins of lichenization in chlorophyte algae.</title>
        <authorList>
            <person name="Puginier C."/>
            <person name="Libourel C."/>
            <person name="Otte J."/>
            <person name="Skaloud P."/>
            <person name="Haon M."/>
            <person name="Grisel S."/>
            <person name="Petersen M."/>
            <person name="Berrin J.G."/>
            <person name="Delaux P.M."/>
            <person name="Dal Grande F."/>
            <person name="Keller J."/>
        </authorList>
    </citation>
    <scope>NUCLEOTIDE SEQUENCE [LARGE SCALE GENOMIC DNA]</scope>
    <source>
        <strain evidence="2 3">SAG 216-7</strain>
    </source>
</reference>
<proteinExistence type="predicted"/>
<dbReference type="EMBL" id="JALJOT010000001">
    <property type="protein sequence ID" value="KAK9918780.1"/>
    <property type="molecule type" value="Genomic_DNA"/>
</dbReference>
<name>A0ABR2Z493_9CHLO</name>
<gene>
    <name evidence="2" type="ORF">WJX75_006853</name>
</gene>
<organism evidence="2 3">
    <name type="scientific">Coccomyxa subellipsoidea</name>
    <dbReference type="NCBI Taxonomy" id="248742"/>
    <lineage>
        <taxon>Eukaryota</taxon>
        <taxon>Viridiplantae</taxon>
        <taxon>Chlorophyta</taxon>
        <taxon>core chlorophytes</taxon>
        <taxon>Trebouxiophyceae</taxon>
        <taxon>Trebouxiophyceae incertae sedis</taxon>
        <taxon>Coccomyxaceae</taxon>
        <taxon>Coccomyxa</taxon>
    </lineage>
</organism>
<comment type="caution">
    <text evidence="2">The sequence shown here is derived from an EMBL/GenBank/DDBJ whole genome shotgun (WGS) entry which is preliminary data.</text>
</comment>
<feature type="compositionally biased region" description="Polar residues" evidence="1">
    <location>
        <begin position="385"/>
        <end position="395"/>
    </location>
</feature>